<dbReference type="EMBL" id="BSDR01000001">
    <property type="protein sequence ID" value="GLI33287.1"/>
    <property type="molecule type" value="Genomic_DNA"/>
</dbReference>
<dbReference type="AlphaFoldDB" id="A0A9W6FR85"/>
<protein>
    <submittedName>
        <fullName evidence="1">Uncharacterized protein</fullName>
    </submittedName>
</protein>
<evidence type="ECO:0000313" key="1">
    <source>
        <dbReference type="EMBL" id="GLI33287.1"/>
    </source>
</evidence>
<reference evidence="1" key="1">
    <citation type="submission" date="2022-12" db="EMBL/GenBank/DDBJ databases">
        <title>Reference genome sequencing for broad-spectrum identification of bacterial and archaeal isolates by mass spectrometry.</title>
        <authorList>
            <person name="Sekiguchi Y."/>
            <person name="Tourlousse D.M."/>
        </authorList>
    </citation>
    <scope>NUCLEOTIDE SEQUENCE</scope>
    <source>
        <strain evidence="1">ASRB1</strain>
    </source>
</reference>
<comment type="caution">
    <text evidence="1">The sequence shown here is derived from an EMBL/GenBank/DDBJ whole genome shotgun (WGS) entry which is preliminary data.</text>
</comment>
<sequence>MINREGDRSVALTGTPTEEIDERLWAEQRTFARLVYTFRILDERVCHLLCGKGMTPPIPAVQEDDKYSIF</sequence>
<organism evidence="1 2">
    <name type="scientific">Desulforhabdus amnigena</name>
    <dbReference type="NCBI Taxonomy" id="40218"/>
    <lineage>
        <taxon>Bacteria</taxon>
        <taxon>Pseudomonadati</taxon>
        <taxon>Thermodesulfobacteriota</taxon>
        <taxon>Syntrophobacteria</taxon>
        <taxon>Syntrophobacterales</taxon>
        <taxon>Syntrophobacteraceae</taxon>
        <taxon>Desulforhabdus</taxon>
    </lineage>
</organism>
<gene>
    <name evidence="1" type="ORF">DAMNIGENAA_07200</name>
</gene>
<keyword evidence="2" id="KW-1185">Reference proteome</keyword>
<name>A0A9W6FR85_9BACT</name>
<evidence type="ECO:0000313" key="2">
    <source>
        <dbReference type="Proteomes" id="UP001144372"/>
    </source>
</evidence>
<accession>A0A9W6FR85</accession>
<dbReference type="Proteomes" id="UP001144372">
    <property type="component" value="Unassembled WGS sequence"/>
</dbReference>
<proteinExistence type="predicted"/>